<feature type="region of interest" description="Disordered" evidence="1">
    <location>
        <begin position="143"/>
        <end position="187"/>
    </location>
</feature>
<gene>
    <name evidence="2" type="ORF">UFOVP520_44</name>
</gene>
<evidence type="ECO:0000256" key="1">
    <source>
        <dbReference type="SAM" id="MobiDB-lite"/>
    </source>
</evidence>
<name>A0A6J5MN94_9CAUD</name>
<organism evidence="2">
    <name type="scientific">uncultured Caudovirales phage</name>
    <dbReference type="NCBI Taxonomy" id="2100421"/>
    <lineage>
        <taxon>Viruses</taxon>
        <taxon>Duplodnaviria</taxon>
        <taxon>Heunggongvirae</taxon>
        <taxon>Uroviricota</taxon>
        <taxon>Caudoviricetes</taxon>
        <taxon>Peduoviridae</taxon>
        <taxon>Maltschvirus</taxon>
        <taxon>Maltschvirus maltsch</taxon>
    </lineage>
</organism>
<reference evidence="2" key="1">
    <citation type="submission" date="2020-04" db="EMBL/GenBank/DDBJ databases">
        <authorList>
            <person name="Chiriac C."/>
            <person name="Salcher M."/>
            <person name="Ghai R."/>
            <person name="Kavagutti S V."/>
        </authorList>
    </citation>
    <scope>NUCLEOTIDE SEQUENCE</scope>
</reference>
<protein>
    <submittedName>
        <fullName evidence="2">Uncharacterized protein</fullName>
    </submittedName>
</protein>
<proteinExistence type="predicted"/>
<accession>A0A6J5MN94</accession>
<sequence length="199" mass="21884">MEYKSTKNRVKAVLGFQVNLAQMKLEDGVTIVEAEEFAPEFSVGIVTADGVVPMPIGEYTLEDGMVLVVAVEGIIAEVKEATPAEEATPEVEVEVEANAAPQAPAPQAKRVVESVSKETFFAEIEKLRTELSLQINEVKAENESLKSEKEALEVKLNSQEEGAEPIVQNPEPEEKVQGFSFGQNRPESIQDKVYEKMFN</sequence>
<evidence type="ECO:0000313" key="2">
    <source>
        <dbReference type="EMBL" id="CAB4148274.1"/>
    </source>
</evidence>
<feature type="compositionally biased region" description="Basic and acidic residues" evidence="1">
    <location>
        <begin position="143"/>
        <end position="153"/>
    </location>
</feature>
<dbReference type="EMBL" id="LR796495">
    <property type="protein sequence ID" value="CAB4148274.1"/>
    <property type="molecule type" value="Genomic_DNA"/>
</dbReference>